<evidence type="ECO:0000259" key="3">
    <source>
        <dbReference type="PROSITE" id="PS50977"/>
    </source>
</evidence>
<accession>A0A8J3EMQ0</accession>
<keyword evidence="5" id="KW-1185">Reference proteome</keyword>
<organism evidence="4 5">
    <name type="scientific">Pullulanibacillus pueri</name>
    <dbReference type="NCBI Taxonomy" id="1437324"/>
    <lineage>
        <taxon>Bacteria</taxon>
        <taxon>Bacillati</taxon>
        <taxon>Bacillota</taxon>
        <taxon>Bacilli</taxon>
        <taxon>Bacillales</taxon>
        <taxon>Sporolactobacillaceae</taxon>
        <taxon>Pullulanibacillus</taxon>
    </lineage>
</organism>
<sequence>MRTDLRIIKTKEALHTALLDLLNEKDLQMVSISELCRKAKINRGTFYLHYGQVEDVFGEYFKEITEDLTQSYQEPYRYVTVLKTSELNPSTIRIFHHIDKYQPFYRIVFSKKVPLTYYYLLFDKVKQLLLEDNQSLETEGVNLELFSAYQANAIIGMIIDWYQHDFSYSVSYLNQQLVTFLNLK</sequence>
<dbReference type="AlphaFoldDB" id="A0A8J3EMQ0"/>
<dbReference type="GO" id="GO:0003677">
    <property type="term" value="F:DNA binding"/>
    <property type="evidence" value="ECO:0007669"/>
    <property type="project" value="UniProtKB-UniRule"/>
</dbReference>
<dbReference type="InterPro" id="IPR009057">
    <property type="entry name" value="Homeodomain-like_sf"/>
</dbReference>
<name>A0A8J3EMQ0_9BACL</name>
<gene>
    <name evidence="4" type="ORF">GCM10007096_19550</name>
</gene>
<dbReference type="Pfam" id="PF14278">
    <property type="entry name" value="TetR_C_8"/>
    <property type="match status" value="1"/>
</dbReference>
<dbReference type="Gene3D" id="1.10.357.10">
    <property type="entry name" value="Tetracycline Repressor, domain 2"/>
    <property type="match status" value="1"/>
</dbReference>
<evidence type="ECO:0000256" key="1">
    <source>
        <dbReference type="ARBA" id="ARBA00023125"/>
    </source>
</evidence>
<dbReference type="InterPro" id="IPR050624">
    <property type="entry name" value="HTH-type_Tx_Regulator"/>
</dbReference>
<dbReference type="PROSITE" id="PS50977">
    <property type="entry name" value="HTH_TETR_2"/>
    <property type="match status" value="1"/>
</dbReference>
<reference evidence="4" key="1">
    <citation type="journal article" date="2014" name="Int. J. Syst. Evol. Microbiol.">
        <title>Complete genome sequence of Corynebacterium casei LMG S-19264T (=DSM 44701T), isolated from a smear-ripened cheese.</title>
        <authorList>
            <consortium name="US DOE Joint Genome Institute (JGI-PGF)"/>
            <person name="Walter F."/>
            <person name="Albersmeier A."/>
            <person name="Kalinowski J."/>
            <person name="Ruckert C."/>
        </authorList>
    </citation>
    <scope>NUCLEOTIDE SEQUENCE</scope>
    <source>
        <strain evidence="4">CGMCC 1.12777</strain>
    </source>
</reference>
<dbReference type="EMBL" id="BMFV01000012">
    <property type="protein sequence ID" value="GGH81521.1"/>
    <property type="molecule type" value="Genomic_DNA"/>
</dbReference>
<dbReference type="PANTHER" id="PTHR43479">
    <property type="entry name" value="ACREF/ENVCD OPERON REPRESSOR-RELATED"/>
    <property type="match status" value="1"/>
</dbReference>
<dbReference type="InterPro" id="IPR001647">
    <property type="entry name" value="HTH_TetR"/>
</dbReference>
<comment type="caution">
    <text evidence="4">The sequence shown here is derived from an EMBL/GenBank/DDBJ whole genome shotgun (WGS) entry which is preliminary data.</text>
</comment>
<reference evidence="4" key="2">
    <citation type="submission" date="2020-09" db="EMBL/GenBank/DDBJ databases">
        <authorList>
            <person name="Sun Q."/>
            <person name="Zhou Y."/>
        </authorList>
    </citation>
    <scope>NUCLEOTIDE SEQUENCE</scope>
    <source>
        <strain evidence="4">CGMCC 1.12777</strain>
    </source>
</reference>
<feature type="DNA-binding region" description="H-T-H motif" evidence="2">
    <location>
        <begin position="31"/>
        <end position="50"/>
    </location>
</feature>
<evidence type="ECO:0000313" key="5">
    <source>
        <dbReference type="Proteomes" id="UP000656813"/>
    </source>
</evidence>
<proteinExistence type="predicted"/>
<evidence type="ECO:0000313" key="4">
    <source>
        <dbReference type="EMBL" id="GGH81521.1"/>
    </source>
</evidence>
<feature type="domain" description="HTH tetR-type" evidence="3">
    <location>
        <begin position="8"/>
        <end position="68"/>
    </location>
</feature>
<dbReference type="RefSeq" id="WP_188497214.1">
    <property type="nucleotide sequence ID" value="NZ_BMFV01000012.1"/>
</dbReference>
<dbReference type="InterPro" id="IPR039532">
    <property type="entry name" value="TetR_C_Firmicutes"/>
</dbReference>
<dbReference type="SUPFAM" id="SSF46689">
    <property type="entry name" value="Homeodomain-like"/>
    <property type="match status" value="1"/>
</dbReference>
<keyword evidence="1 2" id="KW-0238">DNA-binding</keyword>
<protein>
    <submittedName>
        <fullName evidence="4">TetR family transcriptional regulator</fullName>
    </submittedName>
</protein>
<evidence type="ECO:0000256" key="2">
    <source>
        <dbReference type="PROSITE-ProRule" id="PRU00335"/>
    </source>
</evidence>
<dbReference type="PANTHER" id="PTHR43479:SF7">
    <property type="entry name" value="TETR-FAMILY TRANSCRIPTIONAL REGULATOR"/>
    <property type="match status" value="1"/>
</dbReference>
<dbReference type="Proteomes" id="UP000656813">
    <property type="component" value="Unassembled WGS sequence"/>
</dbReference>